<accession>A0ABP8XCV8</accession>
<gene>
    <name evidence="1" type="ORF">GCM10023349_24130</name>
</gene>
<evidence type="ECO:0000313" key="1">
    <source>
        <dbReference type="EMBL" id="GAA4705496.1"/>
    </source>
</evidence>
<name>A0ABP8XCV8_9ACTN</name>
<dbReference type="RefSeq" id="WP_345521515.1">
    <property type="nucleotide sequence ID" value="NZ_BAABKM010000002.1"/>
</dbReference>
<dbReference type="EMBL" id="BAABKM010000002">
    <property type="protein sequence ID" value="GAA4705496.1"/>
    <property type="molecule type" value="Genomic_DNA"/>
</dbReference>
<dbReference type="Proteomes" id="UP001499974">
    <property type="component" value="Unassembled WGS sequence"/>
</dbReference>
<evidence type="ECO:0000313" key="2">
    <source>
        <dbReference type="Proteomes" id="UP001499974"/>
    </source>
</evidence>
<proteinExistence type="predicted"/>
<protein>
    <submittedName>
        <fullName evidence="1">Uncharacterized protein</fullName>
    </submittedName>
</protein>
<sequence length="310" mass="34398">MAKYLTCPFCGDHGIRTDEHVWAQWMHDTPGAVELLSESHGERVQRDYFKPTRDVDGRYQSEPAQLGPMATWLPNVKVPVCEACNSGWMSQLEEQVKGILGPFILEGKHPLRLGADDLRTIATWATKSWMSYALLRPPHNNPFTEGEYRTMASSPAPLARSQIWLFHSHESGAQVAMGIDSSLMGEGSAPDLTSAQDNWGYAYLAVSSVVLAMQVVPPQAPKGMGDVFAPPMTGHRAIRRIWPDLRPQFFPLGVVPDELVVALRRHPQEVFAAMGLPTEGLTDEDAEEVRRQFLAGADPAELRKVWGQSE</sequence>
<organism evidence="1 2">
    <name type="scientific">Nocardioides conyzicola</name>
    <dbReference type="NCBI Taxonomy" id="1651781"/>
    <lineage>
        <taxon>Bacteria</taxon>
        <taxon>Bacillati</taxon>
        <taxon>Actinomycetota</taxon>
        <taxon>Actinomycetes</taxon>
        <taxon>Propionibacteriales</taxon>
        <taxon>Nocardioidaceae</taxon>
        <taxon>Nocardioides</taxon>
    </lineage>
</organism>
<reference evidence="2" key="1">
    <citation type="journal article" date="2019" name="Int. J. Syst. Evol. Microbiol.">
        <title>The Global Catalogue of Microorganisms (GCM) 10K type strain sequencing project: providing services to taxonomists for standard genome sequencing and annotation.</title>
        <authorList>
            <consortium name="The Broad Institute Genomics Platform"/>
            <consortium name="The Broad Institute Genome Sequencing Center for Infectious Disease"/>
            <person name="Wu L."/>
            <person name="Ma J."/>
        </authorList>
    </citation>
    <scope>NUCLEOTIDE SEQUENCE [LARGE SCALE GENOMIC DNA]</scope>
    <source>
        <strain evidence="2">JCM 18531</strain>
    </source>
</reference>
<keyword evidence="2" id="KW-1185">Reference proteome</keyword>
<comment type="caution">
    <text evidence="1">The sequence shown here is derived from an EMBL/GenBank/DDBJ whole genome shotgun (WGS) entry which is preliminary data.</text>
</comment>